<dbReference type="InterPro" id="IPR044880">
    <property type="entry name" value="NCX_ion-bd_dom_sf"/>
</dbReference>
<protein>
    <recommendedName>
        <fullName evidence="6">Sodium/calcium exchanger membrane region domain-containing protein</fullName>
    </recommendedName>
</protein>
<accession>A0A1G2LC42</accession>
<comment type="caution">
    <text evidence="7">The sequence shown here is derived from an EMBL/GenBank/DDBJ whole genome shotgun (WGS) entry which is preliminary data.</text>
</comment>
<evidence type="ECO:0000256" key="3">
    <source>
        <dbReference type="ARBA" id="ARBA00022989"/>
    </source>
</evidence>
<keyword evidence="3 5" id="KW-1133">Transmembrane helix</keyword>
<dbReference type="STRING" id="1802280.A3B37_01045"/>
<feature type="transmembrane region" description="Helical" evidence="5">
    <location>
        <begin position="234"/>
        <end position="254"/>
    </location>
</feature>
<dbReference type="InterPro" id="IPR004837">
    <property type="entry name" value="NaCa_Exmemb"/>
</dbReference>
<comment type="subcellular location">
    <subcellularLocation>
        <location evidence="1">Membrane</location>
        <topology evidence="1">Multi-pass membrane protein</topology>
    </subcellularLocation>
</comment>
<dbReference type="NCBIfam" id="TIGR00367">
    <property type="entry name" value="calcium/sodium antiporter"/>
    <property type="match status" value="1"/>
</dbReference>
<feature type="domain" description="Sodium/calcium exchanger membrane region" evidence="6">
    <location>
        <begin position="5"/>
        <end position="147"/>
    </location>
</feature>
<evidence type="ECO:0000313" key="7">
    <source>
        <dbReference type="EMBL" id="OHA09114.1"/>
    </source>
</evidence>
<dbReference type="PANTHER" id="PTHR10846:SF8">
    <property type="entry name" value="INNER MEMBRANE PROTEIN YRBG"/>
    <property type="match status" value="1"/>
</dbReference>
<evidence type="ECO:0000256" key="5">
    <source>
        <dbReference type="SAM" id="Phobius"/>
    </source>
</evidence>
<dbReference type="Proteomes" id="UP000176705">
    <property type="component" value="Unassembled WGS sequence"/>
</dbReference>
<dbReference type="GO" id="GO:0008273">
    <property type="term" value="F:calcium, potassium:sodium antiporter activity"/>
    <property type="evidence" value="ECO:0007669"/>
    <property type="project" value="TreeGrafter"/>
</dbReference>
<keyword evidence="4 5" id="KW-0472">Membrane</keyword>
<evidence type="ECO:0000256" key="2">
    <source>
        <dbReference type="ARBA" id="ARBA00022692"/>
    </source>
</evidence>
<proteinExistence type="predicted"/>
<organism evidence="7 8">
    <name type="scientific">Candidatus Sungbacteria bacterium RIFCSPLOWO2_01_FULL_59_16</name>
    <dbReference type="NCBI Taxonomy" id="1802280"/>
    <lineage>
        <taxon>Bacteria</taxon>
        <taxon>Candidatus Sungiibacteriota</taxon>
    </lineage>
</organism>
<feature type="transmembrane region" description="Helical" evidence="5">
    <location>
        <begin position="260"/>
        <end position="282"/>
    </location>
</feature>
<evidence type="ECO:0000256" key="1">
    <source>
        <dbReference type="ARBA" id="ARBA00004141"/>
    </source>
</evidence>
<evidence type="ECO:0000259" key="6">
    <source>
        <dbReference type="Pfam" id="PF01699"/>
    </source>
</evidence>
<dbReference type="GO" id="GO:0005262">
    <property type="term" value="F:calcium channel activity"/>
    <property type="evidence" value="ECO:0007669"/>
    <property type="project" value="TreeGrafter"/>
</dbReference>
<sequence length="314" mass="32704">MIFTLILFLVGFAILIKGASALVDGAVSVANIFRLSPMVVGLVIVGIGTSIPEFAVAFIGNLLGQADIVLGTVAGSNTFNLLFILGLSAAVSPLAFKSIWVGRDLLWNIGAVAVSAVLVFGAGSTGLDRGGGVILLLLFFLWLIFVLRIVNEAESEVPLARRVVAAPIALLFIAAGLAGVILGGRWVVEGAVQIAYTLGASEALVALTMLSIGTSLPELAVSVAAAWRREAGIAVGNIIGSNIFDFLMILGASAMVRPVFASPALIPDVAATALAAGLLFGAMFVGERYILKRWQGILFIALYLLYFAYLVIRG</sequence>
<dbReference type="AlphaFoldDB" id="A0A1G2LC42"/>
<feature type="transmembrane region" description="Helical" evidence="5">
    <location>
        <begin position="105"/>
        <end position="127"/>
    </location>
</feature>
<keyword evidence="2 5" id="KW-0812">Transmembrane</keyword>
<dbReference type="Pfam" id="PF01699">
    <property type="entry name" value="Na_Ca_ex"/>
    <property type="match status" value="2"/>
</dbReference>
<evidence type="ECO:0000256" key="4">
    <source>
        <dbReference type="ARBA" id="ARBA00023136"/>
    </source>
</evidence>
<feature type="transmembrane region" description="Helical" evidence="5">
    <location>
        <begin position="203"/>
        <end position="227"/>
    </location>
</feature>
<dbReference type="InterPro" id="IPR004481">
    <property type="entry name" value="K/Na/Ca-exchanger"/>
</dbReference>
<feature type="transmembrane region" description="Helical" evidence="5">
    <location>
        <begin position="294"/>
        <end position="312"/>
    </location>
</feature>
<gene>
    <name evidence="7" type="ORF">A3B37_01045</name>
</gene>
<dbReference type="GO" id="GO:0005886">
    <property type="term" value="C:plasma membrane"/>
    <property type="evidence" value="ECO:0007669"/>
    <property type="project" value="TreeGrafter"/>
</dbReference>
<dbReference type="PANTHER" id="PTHR10846">
    <property type="entry name" value="SODIUM/POTASSIUM/CALCIUM EXCHANGER"/>
    <property type="match status" value="1"/>
</dbReference>
<dbReference type="EMBL" id="MHQS01000006">
    <property type="protein sequence ID" value="OHA09114.1"/>
    <property type="molecule type" value="Genomic_DNA"/>
</dbReference>
<evidence type="ECO:0000313" key="8">
    <source>
        <dbReference type="Proteomes" id="UP000176705"/>
    </source>
</evidence>
<feature type="transmembrane region" description="Helical" evidence="5">
    <location>
        <begin position="163"/>
        <end position="183"/>
    </location>
</feature>
<reference evidence="7 8" key="1">
    <citation type="journal article" date="2016" name="Nat. Commun.">
        <title>Thousands of microbial genomes shed light on interconnected biogeochemical processes in an aquifer system.</title>
        <authorList>
            <person name="Anantharaman K."/>
            <person name="Brown C.T."/>
            <person name="Hug L.A."/>
            <person name="Sharon I."/>
            <person name="Castelle C.J."/>
            <person name="Probst A.J."/>
            <person name="Thomas B.C."/>
            <person name="Singh A."/>
            <person name="Wilkins M.J."/>
            <person name="Karaoz U."/>
            <person name="Brodie E.L."/>
            <person name="Williams K.H."/>
            <person name="Hubbard S.S."/>
            <person name="Banfield J.F."/>
        </authorList>
    </citation>
    <scope>NUCLEOTIDE SEQUENCE [LARGE SCALE GENOMIC DNA]</scope>
</reference>
<name>A0A1G2LC42_9BACT</name>
<dbReference type="GO" id="GO:0006874">
    <property type="term" value="P:intracellular calcium ion homeostasis"/>
    <property type="evidence" value="ECO:0007669"/>
    <property type="project" value="TreeGrafter"/>
</dbReference>
<feature type="domain" description="Sodium/calcium exchanger membrane region" evidence="6">
    <location>
        <begin position="169"/>
        <end position="310"/>
    </location>
</feature>
<feature type="transmembrane region" description="Helical" evidence="5">
    <location>
        <begin position="79"/>
        <end position="96"/>
    </location>
</feature>
<dbReference type="Gene3D" id="1.20.1420.30">
    <property type="entry name" value="NCX, central ion-binding region"/>
    <property type="match status" value="1"/>
</dbReference>
<feature type="transmembrane region" description="Helical" evidence="5">
    <location>
        <begin position="133"/>
        <end position="151"/>
    </location>
</feature>